<name>A0ABS4K8S8_9CLOT</name>
<comment type="caution">
    <text evidence="1">The sequence shown here is derived from an EMBL/GenBank/DDBJ whole genome shotgun (WGS) entry which is preliminary data.</text>
</comment>
<gene>
    <name evidence="1" type="ORF">J2Z44_004047</name>
</gene>
<keyword evidence="2" id="KW-1185">Reference proteome</keyword>
<dbReference type="RefSeq" id="WP_021283851.1">
    <property type="nucleotide sequence ID" value="NZ_JAGGLL010000053.1"/>
</dbReference>
<sequence>MIALNKITPFNGFYENPILGQQNNYAWSMSELGDYIYVGTGRNIVFSVAVGVFNIPPERVPKAFIPTLPPDMNAEIWRYNKNGMEPWQRVFKSTPQNFSNGFRFMINYTLRDGREILVAAGGNFSGLNILVSENGTDWLQANNGLSAGNTVRSMIVHNGKLYMGVMIGLGGTTETILYETENPLNGWTRVTFGSSPNNPRGEIASMESFNGHLYLGTSLPGGFEVWRTLGYEPIADQWKLVVDKGAGDAYNEHALSMKTFRGQLYVGTGIWFGIYSIASTPSNLRLIPPKGFDLIRICKNDRWEVIVGSTPLSPTNPVTNGIRNPKIPAGFGFISNAYCWQLEEYDGKLYCGTWDWSVLIPTIIASIINNIDDIIGLLRNNSSLLETILPNNITLPSLDEENLGNLLPIIKAILKFIITSLPTMGGDLWVSENGESWLPISLNGLCNPKNYGMRKLFSADDGRLYVGTANPYQGCEVWRSQPQGSCYRPRC</sequence>
<dbReference type="Proteomes" id="UP001519308">
    <property type="component" value="Unassembled WGS sequence"/>
</dbReference>
<dbReference type="EMBL" id="JAGGLL010000053">
    <property type="protein sequence ID" value="MBP2024192.1"/>
    <property type="molecule type" value="Genomic_DNA"/>
</dbReference>
<evidence type="ECO:0000313" key="2">
    <source>
        <dbReference type="Proteomes" id="UP001519308"/>
    </source>
</evidence>
<organism evidence="1 2">
    <name type="scientific">Clostridium punense</name>
    <dbReference type="NCBI Taxonomy" id="1054297"/>
    <lineage>
        <taxon>Bacteria</taxon>
        <taxon>Bacillati</taxon>
        <taxon>Bacillota</taxon>
        <taxon>Clostridia</taxon>
        <taxon>Eubacteriales</taxon>
        <taxon>Clostridiaceae</taxon>
        <taxon>Clostridium</taxon>
    </lineage>
</organism>
<protein>
    <submittedName>
        <fullName evidence="1">Uncharacterized protein</fullName>
    </submittedName>
</protein>
<accession>A0ABS4K8S8</accession>
<reference evidence="1 2" key="1">
    <citation type="submission" date="2021-03" db="EMBL/GenBank/DDBJ databases">
        <title>Genomic Encyclopedia of Type Strains, Phase IV (KMG-IV): sequencing the most valuable type-strain genomes for metagenomic binning, comparative biology and taxonomic classification.</title>
        <authorList>
            <person name="Goeker M."/>
        </authorList>
    </citation>
    <scope>NUCLEOTIDE SEQUENCE [LARGE SCALE GENOMIC DNA]</scope>
    <source>
        <strain evidence="1 2">DSM 28650</strain>
    </source>
</reference>
<proteinExistence type="predicted"/>
<evidence type="ECO:0000313" key="1">
    <source>
        <dbReference type="EMBL" id="MBP2024192.1"/>
    </source>
</evidence>